<gene>
    <name evidence="2" type="ORF">IM787_15925</name>
</gene>
<keyword evidence="3" id="KW-1185">Reference proteome</keyword>
<dbReference type="EMBL" id="JADDIV010000004">
    <property type="protein sequence ID" value="MBE7369052.1"/>
    <property type="molecule type" value="Genomic_DNA"/>
</dbReference>
<evidence type="ECO:0000259" key="1">
    <source>
        <dbReference type="Pfam" id="PF04909"/>
    </source>
</evidence>
<dbReference type="RefSeq" id="WP_193677660.1">
    <property type="nucleotide sequence ID" value="NZ_JADDIV010000004.1"/>
</dbReference>
<organism evidence="2 3">
    <name type="scientific">Ramlibacter pallidus</name>
    <dbReference type="NCBI Taxonomy" id="2780087"/>
    <lineage>
        <taxon>Bacteria</taxon>
        <taxon>Pseudomonadati</taxon>
        <taxon>Pseudomonadota</taxon>
        <taxon>Betaproteobacteria</taxon>
        <taxon>Burkholderiales</taxon>
        <taxon>Comamonadaceae</taxon>
        <taxon>Ramlibacter</taxon>
    </lineage>
</organism>
<protein>
    <submittedName>
        <fullName evidence="2">Amidohydrolase family protein</fullName>
    </submittedName>
</protein>
<dbReference type="InterPro" id="IPR052358">
    <property type="entry name" value="Aro_Compnd_Degr_Hydrolases"/>
</dbReference>
<comment type="caution">
    <text evidence="2">The sequence shown here is derived from an EMBL/GenBank/DDBJ whole genome shotgun (WGS) entry which is preliminary data.</text>
</comment>
<dbReference type="InterPro" id="IPR032466">
    <property type="entry name" value="Metal_Hydrolase"/>
</dbReference>
<accession>A0ABR9S6W5</accession>
<feature type="domain" description="Amidohydrolase-related" evidence="1">
    <location>
        <begin position="30"/>
        <end position="296"/>
    </location>
</feature>
<dbReference type="InterPro" id="IPR006680">
    <property type="entry name" value="Amidohydro-rel"/>
</dbReference>
<dbReference type="Proteomes" id="UP000806285">
    <property type="component" value="Unassembled WGS sequence"/>
</dbReference>
<dbReference type="Gene3D" id="3.20.20.140">
    <property type="entry name" value="Metal-dependent hydrolases"/>
    <property type="match status" value="1"/>
</dbReference>
<evidence type="ECO:0000313" key="2">
    <source>
        <dbReference type="EMBL" id="MBE7369052.1"/>
    </source>
</evidence>
<dbReference type="Pfam" id="PF04909">
    <property type="entry name" value="Amidohydro_2"/>
    <property type="match status" value="1"/>
</dbReference>
<reference evidence="2 3" key="1">
    <citation type="submission" date="2020-10" db="EMBL/GenBank/DDBJ databases">
        <title>Ramlibacter sp. HM2 16S ribosomal RNA gene Genome sequencing and assembly.</title>
        <authorList>
            <person name="Kang M."/>
        </authorList>
    </citation>
    <scope>NUCLEOTIDE SEQUENCE [LARGE SCALE GENOMIC DNA]</scope>
    <source>
        <strain evidence="2 3">HM2</strain>
    </source>
</reference>
<name>A0ABR9S6W5_9BURK</name>
<dbReference type="PANTHER" id="PTHR35563">
    <property type="entry name" value="BARREL METAL-DEPENDENT HYDROLASE, PUTATIVE (AFU_ORTHOLOGUE AFUA_1G16240)-RELATED"/>
    <property type="match status" value="1"/>
</dbReference>
<dbReference type="PANTHER" id="PTHR35563:SF2">
    <property type="entry name" value="BARREL METAL-DEPENDENT HYDROLASE, PUTATIVE (AFU_ORTHOLOGUE AFUA_1G16240)-RELATED"/>
    <property type="match status" value="1"/>
</dbReference>
<proteinExistence type="predicted"/>
<sequence length="298" mass="32718">MSRHDALAPPCAPPDFAVRPPRLSLPPLSCDCHAHVIGPARQYPFIPERVYTPPDCLPDDYERMRAVLGLQRAVLVQPSVYGSDNRLLLDALAQDPVHMRGVAVLPADVADGDLERLHAAGVRGLRVNLVDRHDAGGPLPMDRLARLARRISPLGWHLELLVHADQHAGELPRLADLGVPVVLGHFGYLAIGAGPEHAGFQALLRLLAGGSVWVKLTGPYRLTRQPLPYPDCDALAQALRETAPQRLLWGSDWPHVMLKGRMPNDADLVDLLERWLPGADLREQVLVRNPQALYGFGD</sequence>
<dbReference type="SUPFAM" id="SSF51556">
    <property type="entry name" value="Metallo-dependent hydrolases"/>
    <property type="match status" value="1"/>
</dbReference>
<evidence type="ECO:0000313" key="3">
    <source>
        <dbReference type="Proteomes" id="UP000806285"/>
    </source>
</evidence>